<dbReference type="Gene3D" id="3.10.350.10">
    <property type="entry name" value="LysM domain"/>
    <property type="match status" value="1"/>
</dbReference>
<dbReference type="CDD" id="cd00118">
    <property type="entry name" value="LysM"/>
    <property type="match status" value="1"/>
</dbReference>
<protein>
    <submittedName>
        <fullName evidence="3">LysM peptidoglycan-binding domain-containing protein</fullName>
    </submittedName>
</protein>
<gene>
    <name evidence="3" type="ORF">ABDJ85_02350</name>
</gene>
<dbReference type="Proteomes" id="UP001495147">
    <property type="component" value="Unassembled WGS sequence"/>
</dbReference>
<dbReference type="RefSeq" id="WP_347703120.1">
    <property type="nucleotide sequence ID" value="NZ_JBDPZD010000001.1"/>
</dbReference>
<accession>A0ABV0FWI3</accession>
<dbReference type="InterPro" id="IPR052196">
    <property type="entry name" value="Bact_Kbp"/>
</dbReference>
<feature type="domain" description="LysM" evidence="2">
    <location>
        <begin position="59"/>
        <end position="108"/>
    </location>
</feature>
<dbReference type="PANTHER" id="PTHR34700:SF4">
    <property type="entry name" value="PHAGE-LIKE ELEMENT PBSX PROTEIN XKDP"/>
    <property type="match status" value="1"/>
</dbReference>
<evidence type="ECO:0000313" key="3">
    <source>
        <dbReference type="EMBL" id="MEO3690288.1"/>
    </source>
</evidence>
<evidence type="ECO:0000259" key="2">
    <source>
        <dbReference type="PROSITE" id="PS51782"/>
    </source>
</evidence>
<keyword evidence="4" id="KW-1185">Reference proteome</keyword>
<reference evidence="3 4" key="1">
    <citation type="submission" date="2024-05" db="EMBL/GenBank/DDBJ databases">
        <title>Roseateles sp. DJS-2-20 16S ribosomal RNA gene Genome sequencing and assembly.</title>
        <authorList>
            <person name="Woo H."/>
        </authorList>
    </citation>
    <scope>NUCLEOTIDE SEQUENCE [LARGE SCALE GENOMIC DNA]</scope>
    <source>
        <strain evidence="3 4">DJS-2-20</strain>
    </source>
</reference>
<proteinExistence type="predicted"/>
<dbReference type="SUPFAM" id="SSF54106">
    <property type="entry name" value="LysM domain"/>
    <property type="match status" value="1"/>
</dbReference>
<feature type="signal peptide" evidence="1">
    <location>
        <begin position="1"/>
        <end position="25"/>
    </location>
</feature>
<dbReference type="SMART" id="SM00257">
    <property type="entry name" value="LysM"/>
    <property type="match status" value="1"/>
</dbReference>
<keyword evidence="1" id="KW-0732">Signal</keyword>
<feature type="chain" id="PRO_5046199175" evidence="1">
    <location>
        <begin position="26"/>
        <end position="388"/>
    </location>
</feature>
<dbReference type="PROSITE" id="PS51782">
    <property type="entry name" value="LYSM"/>
    <property type="match status" value="1"/>
</dbReference>
<dbReference type="InterPro" id="IPR036779">
    <property type="entry name" value="LysM_dom_sf"/>
</dbReference>
<dbReference type="InterPro" id="IPR018392">
    <property type="entry name" value="LysM"/>
</dbReference>
<dbReference type="EMBL" id="JBDPZD010000001">
    <property type="protein sequence ID" value="MEO3690288.1"/>
    <property type="molecule type" value="Genomic_DNA"/>
</dbReference>
<organism evidence="3 4">
    <name type="scientific">Roseateles paludis</name>
    <dbReference type="NCBI Taxonomy" id="3145238"/>
    <lineage>
        <taxon>Bacteria</taxon>
        <taxon>Pseudomonadati</taxon>
        <taxon>Pseudomonadota</taxon>
        <taxon>Betaproteobacteria</taxon>
        <taxon>Burkholderiales</taxon>
        <taxon>Sphaerotilaceae</taxon>
        <taxon>Roseateles</taxon>
    </lineage>
</organism>
<dbReference type="PANTHER" id="PTHR34700">
    <property type="entry name" value="POTASSIUM BINDING PROTEIN KBP"/>
    <property type="match status" value="1"/>
</dbReference>
<name>A0ABV0FWI3_9BURK</name>
<dbReference type="Pfam" id="PF01476">
    <property type="entry name" value="LysM"/>
    <property type="match status" value="1"/>
</dbReference>
<evidence type="ECO:0000313" key="4">
    <source>
        <dbReference type="Proteomes" id="UP001495147"/>
    </source>
</evidence>
<sequence>MPSRLQAPALLLTALALASSGAALAQGTRYPVTPAQQQAADEIATQGVPLVDLAPDAPDSHTVKQGDTLWDISKLFLKGPWRWPELWGMNRKDIANPHLIYPGQVLRLVRRDGRAMLETSAAGAAGSGIPGDAIKLKPRMRIATLDETAIASIPMSLIQPFLTDAVVFDTDALATAPRIVAATEGRVLISAGENAYARGDFGGANDFRIFRQARPLVDPDDGSILAYEAPYVGTAELVKPEGEAKVGDETLPVPATLRIKTVRQEVASGDRLAPVPQRNYLRYIPHAPASPVSGRIISLYGDALHGGQNQIVVLNRGSANGIERGHVLSLWRDGRVARDTTGDSPQTIKLPDERHGVLFVFEVYERVAYALVMQVREPVRAGDRFSEP</sequence>
<comment type="caution">
    <text evidence="3">The sequence shown here is derived from an EMBL/GenBank/DDBJ whole genome shotgun (WGS) entry which is preliminary data.</text>
</comment>
<evidence type="ECO:0000256" key="1">
    <source>
        <dbReference type="SAM" id="SignalP"/>
    </source>
</evidence>